<dbReference type="Gene3D" id="1.10.530.10">
    <property type="match status" value="1"/>
</dbReference>
<dbReference type="EMBL" id="FQWB01000007">
    <property type="protein sequence ID" value="SHG83666.1"/>
    <property type="molecule type" value="Genomic_DNA"/>
</dbReference>
<keyword evidence="3" id="KW-0472">Membrane</keyword>
<dbReference type="Pfam" id="PF00497">
    <property type="entry name" value="SBP_bac_3"/>
    <property type="match status" value="1"/>
</dbReference>
<dbReference type="Gene3D" id="3.40.190.10">
    <property type="entry name" value="Periplasmic binding protein-like II"/>
    <property type="match status" value="2"/>
</dbReference>
<feature type="chain" id="PRO_5012544933" evidence="4">
    <location>
        <begin position="22"/>
        <end position="499"/>
    </location>
</feature>
<keyword evidence="3" id="KW-0998">Cell outer membrane</keyword>
<dbReference type="OrthoDB" id="9815002at2"/>
<accession>A0A1M5N264</accession>
<proteinExistence type="inferred from homology"/>
<dbReference type="CDD" id="cd01009">
    <property type="entry name" value="PBP2_YfhD_N"/>
    <property type="match status" value="1"/>
</dbReference>
<name>A0A1M5N264_9FLAO</name>
<comment type="subcellular location">
    <subcellularLocation>
        <location evidence="1">Cell outer membrane</location>
        <topology evidence="1">Peripheral membrane protein</topology>
    </subcellularLocation>
</comment>
<keyword evidence="7" id="KW-1185">Reference proteome</keyword>
<dbReference type="SUPFAM" id="SSF53850">
    <property type="entry name" value="Periplasmic binding protein-like II"/>
    <property type="match status" value="1"/>
</dbReference>
<dbReference type="AlphaFoldDB" id="A0A1M5N264"/>
<organism evidence="6 7">
    <name type="scientific">Flavobacterium fluvii</name>
    <dbReference type="NCBI Taxonomy" id="468056"/>
    <lineage>
        <taxon>Bacteria</taxon>
        <taxon>Pseudomonadati</taxon>
        <taxon>Bacteroidota</taxon>
        <taxon>Flavobacteriia</taxon>
        <taxon>Flavobacteriales</taxon>
        <taxon>Flavobacteriaceae</taxon>
        <taxon>Flavobacterium</taxon>
    </lineage>
</organism>
<gene>
    <name evidence="6" type="ORF">SAMN05443549_10784</name>
</gene>
<dbReference type="PROSITE" id="PS51257">
    <property type="entry name" value="PROKAR_LIPOPROTEIN"/>
    <property type="match status" value="1"/>
</dbReference>
<evidence type="ECO:0000256" key="1">
    <source>
        <dbReference type="ARBA" id="ARBA00004339"/>
    </source>
</evidence>
<reference evidence="7" key="1">
    <citation type="submission" date="2016-11" db="EMBL/GenBank/DDBJ databases">
        <authorList>
            <person name="Varghese N."/>
            <person name="Submissions S."/>
        </authorList>
    </citation>
    <scope>NUCLEOTIDE SEQUENCE [LARGE SCALE GENOMIC DNA]</scope>
    <source>
        <strain evidence="7">DSM 19978</strain>
    </source>
</reference>
<dbReference type="GO" id="GO:0009279">
    <property type="term" value="C:cell outer membrane"/>
    <property type="evidence" value="ECO:0007669"/>
    <property type="project" value="UniProtKB-SubCell"/>
</dbReference>
<evidence type="ECO:0000256" key="4">
    <source>
        <dbReference type="SAM" id="SignalP"/>
    </source>
</evidence>
<dbReference type="RefSeq" id="WP_073371548.1">
    <property type="nucleotide sequence ID" value="NZ_FQWB01000007.1"/>
</dbReference>
<dbReference type="InterPro" id="IPR023346">
    <property type="entry name" value="Lysozyme-like_dom_sf"/>
</dbReference>
<evidence type="ECO:0000256" key="3">
    <source>
        <dbReference type="ARBA" id="ARBA00023237"/>
    </source>
</evidence>
<protein>
    <submittedName>
        <fullName evidence="6">Membrane-bound lytic murein transglycosylase MltF</fullName>
    </submittedName>
</protein>
<keyword evidence="4" id="KW-0732">Signal</keyword>
<evidence type="ECO:0000256" key="2">
    <source>
        <dbReference type="ARBA" id="ARBA00007734"/>
    </source>
</evidence>
<evidence type="ECO:0000313" key="6">
    <source>
        <dbReference type="EMBL" id="SHG83666.1"/>
    </source>
</evidence>
<dbReference type="InterPro" id="IPR001638">
    <property type="entry name" value="Solute-binding_3/MltF_N"/>
</dbReference>
<dbReference type="CDD" id="cd13403">
    <property type="entry name" value="MLTF-like"/>
    <property type="match status" value="1"/>
</dbReference>
<evidence type="ECO:0000259" key="5">
    <source>
        <dbReference type="SMART" id="SM00062"/>
    </source>
</evidence>
<dbReference type="PANTHER" id="PTHR37423">
    <property type="entry name" value="SOLUBLE LYTIC MUREIN TRANSGLYCOSYLASE-RELATED"/>
    <property type="match status" value="1"/>
</dbReference>
<dbReference type="Proteomes" id="UP000184516">
    <property type="component" value="Unassembled WGS sequence"/>
</dbReference>
<feature type="domain" description="Solute-binding protein family 3/N-terminal" evidence="5">
    <location>
        <begin position="88"/>
        <end position="312"/>
    </location>
</feature>
<dbReference type="Pfam" id="PF01464">
    <property type="entry name" value="SLT"/>
    <property type="match status" value="1"/>
</dbReference>
<dbReference type="InterPro" id="IPR008258">
    <property type="entry name" value="Transglycosylase_SLT_dom_1"/>
</dbReference>
<evidence type="ECO:0000313" key="7">
    <source>
        <dbReference type="Proteomes" id="UP000184516"/>
    </source>
</evidence>
<dbReference type="SUPFAM" id="SSF53955">
    <property type="entry name" value="Lysozyme-like"/>
    <property type="match status" value="1"/>
</dbReference>
<comment type="similarity">
    <text evidence="2">Belongs to the transglycosylase Slt family.</text>
</comment>
<dbReference type="STRING" id="468056.SAMN05443549_10784"/>
<dbReference type="SMART" id="SM00062">
    <property type="entry name" value="PBPb"/>
    <property type="match status" value="1"/>
</dbReference>
<feature type="signal peptide" evidence="4">
    <location>
        <begin position="1"/>
        <end position="21"/>
    </location>
</feature>
<sequence length="499" mass="56427">MKTARIVLAFLIISFSGVSCRQEKQTTIPDSTKTNGAAKDTTWYNFNSENEFLGLGKAQFGDLDSMVVRRKIRALVPYTYLYYTINMKQRSGIAFEALSLFEKSLNKQLRLKPQQIQIIFIPVNRSQIIPLLREGYGDLAFAGMTITDERKKLVDFSIPSITGLKEIVVGGSKSPKLNTLADLSGQEIYLREGSSYESAAIKLNHSLKNKGLKPVIIKTLDPYLETEDVLEMVNSGVIPFSAVVEDLAALWSKVMPNLVLYDKIPLAQNISYGWVFRKDSPKLRKAADQFLEKHAKGTLIGNSLYNKYVKNANLLPKIYTNKTFSQVNVLKAPFLKYADRYNLDWLLLVAQGYQESGLNQKLVSNRGAVGIMQVLPSTAASKPFYIRDIRKVDSNIHAGTMYMRWLIDQYFTDPEIDELNRHLLALAAYNAGPGQVNELRKIAKTKGLNPNLWFDNVEIIAAREIGSETTQYVSNIYKFYASYRALSYYAEQRGKKLRP</sequence>
<dbReference type="PANTHER" id="PTHR37423:SF2">
    <property type="entry name" value="MEMBRANE-BOUND LYTIC MUREIN TRANSGLYCOSYLASE C"/>
    <property type="match status" value="1"/>
</dbReference>